<dbReference type="STRING" id="391936.S7S_12240"/>
<dbReference type="NCBIfam" id="TIGR00753">
    <property type="entry name" value="undec_PP_bacA"/>
    <property type="match status" value="1"/>
</dbReference>
<name>A0A0B4XQ26_9GAMM</name>
<dbReference type="OrthoDB" id="9808289at2"/>
<dbReference type="PANTHER" id="PTHR30622:SF4">
    <property type="entry name" value="UNDECAPRENYL-DIPHOSPHATASE"/>
    <property type="match status" value="1"/>
</dbReference>
<comment type="miscellaneous">
    <text evidence="14">Bacitracin is thought to be involved in the inhibition of peptidoglycan synthesis by sequestering undecaprenyl diphosphate, thereby reducing the pool of lipid carrier available.</text>
</comment>
<feature type="transmembrane region" description="Helical" evidence="14">
    <location>
        <begin position="184"/>
        <end position="204"/>
    </location>
</feature>
<evidence type="ECO:0000313" key="16">
    <source>
        <dbReference type="Proteomes" id="UP000006764"/>
    </source>
</evidence>
<accession>A0A0B4XQ26</accession>
<dbReference type="GO" id="GO:0046677">
    <property type="term" value="P:response to antibiotic"/>
    <property type="evidence" value="ECO:0007669"/>
    <property type="project" value="UniProtKB-UniRule"/>
</dbReference>
<protein>
    <recommendedName>
        <fullName evidence="4 14">Undecaprenyl-diphosphatase</fullName>
        <ecNumber evidence="3 14">3.6.1.27</ecNumber>
    </recommendedName>
    <alternativeName>
        <fullName evidence="12 14">Bacitracin resistance protein</fullName>
    </alternativeName>
    <alternativeName>
        <fullName evidence="11 14">Undecaprenyl pyrophosphate phosphatase</fullName>
    </alternativeName>
</protein>
<dbReference type="KEGG" id="apac:S7S_12240"/>
<evidence type="ECO:0000256" key="7">
    <source>
        <dbReference type="ARBA" id="ARBA00022801"/>
    </source>
</evidence>
<reference evidence="15 16" key="1">
    <citation type="journal article" date="2012" name="J. Bacteriol.">
        <title>Genome sequence of an alkane-degrading bacterium, Alcanivorax pacificus type strain W11-5, isolated from deep sea sediment.</title>
        <authorList>
            <person name="Lai Q."/>
            <person name="Shao Z."/>
        </authorList>
    </citation>
    <scope>NUCLEOTIDE SEQUENCE [LARGE SCALE GENOMIC DNA]</scope>
    <source>
        <strain evidence="15 16">W11-5</strain>
    </source>
</reference>
<dbReference type="PANTHER" id="PTHR30622">
    <property type="entry name" value="UNDECAPRENYL-DIPHOSPHATASE"/>
    <property type="match status" value="1"/>
</dbReference>
<evidence type="ECO:0000256" key="14">
    <source>
        <dbReference type="HAMAP-Rule" id="MF_01006"/>
    </source>
</evidence>
<organism evidence="15 16">
    <name type="scientific">Isoalcanivorax pacificus W11-5</name>
    <dbReference type="NCBI Taxonomy" id="391936"/>
    <lineage>
        <taxon>Bacteria</taxon>
        <taxon>Pseudomonadati</taxon>
        <taxon>Pseudomonadota</taxon>
        <taxon>Gammaproteobacteria</taxon>
        <taxon>Oceanospirillales</taxon>
        <taxon>Alcanivoracaceae</taxon>
        <taxon>Isoalcanivorax</taxon>
    </lineage>
</organism>
<dbReference type="HOGENOM" id="CLU_060296_1_0_6"/>
<evidence type="ECO:0000256" key="13">
    <source>
        <dbReference type="ARBA" id="ARBA00047594"/>
    </source>
</evidence>
<feature type="transmembrane region" description="Helical" evidence="14">
    <location>
        <begin position="40"/>
        <end position="59"/>
    </location>
</feature>
<feature type="transmembrane region" description="Helical" evidence="14">
    <location>
        <begin position="244"/>
        <end position="264"/>
    </location>
</feature>
<evidence type="ECO:0000256" key="8">
    <source>
        <dbReference type="ARBA" id="ARBA00022989"/>
    </source>
</evidence>
<keyword evidence="14" id="KW-0961">Cell wall biogenesis/degradation</keyword>
<proteinExistence type="inferred from homology"/>
<evidence type="ECO:0000256" key="12">
    <source>
        <dbReference type="ARBA" id="ARBA00032932"/>
    </source>
</evidence>
<evidence type="ECO:0000256" key="6">
    <source>
        <dbReference type="ARBA" id="ARBA00022692"/>
    </source>
</evidence>
<comment type="function">
    <text evidence="14">Catalyzes the dephosphorylation of undecaprenyl diphosphate (UPP). Confers resistance to bacitracin.</text>
</comment>
<evidence type="ECO:0000256" key="3">
    <source>
        <dbReference type="ARBA" id="ARBA00012374"/>
    </source>
</evidence>
<feature type="transmembrane region" description="Helical" evidence="14">
    <location>
        <begin position="143"/>
        <end position="164"/>
    </location>
</feature>
<keyword evidence="5 14" id="KW-1003">Cell membrane</keyword>
<dbReference type="HAMAP" id="MF_01006">
    <property type="entry name" value="Undec_diphosphatase"/>
    <property type="match status" value="1"/>
</dbReference>
<feature type="transmembrane region" description="Helical" evidence="14">
    <location>
        <begin position="85"/>
        <end position="103"/>
    </location>
</feature>
<comment type="subcellular location">
    <subcellularLocation>
        <location evidence="1 14">Cell membrane</location>
        <topology evidence="1 14">Multi-pass membrane protein</topology>
    </subcellularLocation>
</comment>
<dbReference type="GO" id="GO:0016301">
    <property type="term" value="F:kinase activity"/>
    <property type="evidence" value="ECO:0007669"/>
    <property type="project" value="UniProtKB-KW"/>
</dbReference>
<evidence type="ECO:0000256" key="5">
    <source>
        <dbReference type="ARBA" id="ARBA00022475"/>
    </source>
</evidence>
<dbReference type="Pfam" id="PF02673">
    <property type="entry name" value="BacA"/>
    <property type="match status" value="1"/>
</dbReference>
<keyword evidence="10 14" id="KW-0046">Antibiotic resistance</keyword>
<keyword evidence="9 14" id="KW-0472">Membrane</keyword>
<dbReference type="GO" id="GO:0005886">
    <property type="term" value="C:plasma membrane"/>
    <property type="evidence" value="ECO:0007669"/>
    <property type="project" value="UniProtKB-SubCell"/>
</dbReference>
<evidence type="ECO:0000256" key="2">
    <source>
        <dbReference type="ARBA" id="ARBA00010621"/>
    </source>
</evidence>
<dbReference type="EC" id="3.6.1.27" evidence="3 14"/>
<keyword evidence="8 14" id="KW-1133">Transmembrane helix</keyword>
<dbReference type="GO" id="GO:0050380">
    <property type="term" value="F:undecaprenyl-diphosphatase activity"/>
    <property type="evidence" value="ECO:0007669"/>
    <property type="project" value="UniProtKB-UniRule"/>
</dbReference>
<keyword evidence="15" id="KW-0808">Transferase</keyword>
<comment type="similarity">
    <text evidence="2 14">Belongs to the UppP family.</text>
</comment>
<dbReference type="Proteomes" id="UP000006764">
    <property type="component" value="Chromosome"/>
</dbReference>
<dbReference type="InterPro" id="IPR003824">
    <property type="entry name" value="UppP"/>
</dbReference>
<evidence type="ECO:0000256" key="10">
    <source>
        <dbReference type="ARBA" id="ARBA00023251"/>
    </source>
</evidence>
<keyword evidence="14" id="KW-0573">Peptidoglycan synthesis</keyword>
<dbReference type="EMBL" id="CP004387">
    <property type="protein sequence ID" value="AJD48860.1"/>
    <property type="molecule type" value="Genomic_DNA"/>
</dbReference>
<comment type="catalytic activity">
    <reaction evidence="13 14">
        <text>di-trans,octa-cis-undecaprenyl diphosphate + H2O = di-trans,octa-cis-undecaprenyl phosphate + phosphate + H(+)</text>
        <dbReference type="Rhea" id="RHEA:28094"/>
        <dbReference type="ChEBI" id="CHEBI:15377"/>
        <dbReference type="ChEBI" id="CHEBI:15378"/>
        <dbReference type="ChEBI" id="CHEBI:43474"/>
        <dbReference type="ChEBI" id="CHEBI:58405"/>
        <dbReference type="ChEBI" id="CHEBI:60392"/>
        <dbReference type="EC" id="3.6.1.27"/>
    </reaction>
</comment>
<evidence type="ECO:0000313" key="15">
    <source>
        <dbReference type="EMBL" id="AJD48860.1"/>
    </source>
</evidence>
<dbReference type="GO" id="GO:0071555">
    <property type="term" value="P:cell wall organization"/>
    <property type="evidence" value="ECO:0007669"/>
    <property type="project" value="UniProtKB-KW"/>
</dbReference>
<evidence type="ECO:0000256" key="11">
    <source>
        <dbReference type="ARBA" id="ARBA00032707"/>
    </source>
</evidence>
<evidence type="ECO:0000256" key="4">
    <source>
        <dbReference type="ARBA" id="ARBA00021581"/>
    </source>
</evidence>
<keyword evidence="7 14" id="KW-0378">Hydrolase</keyword>
<feature type="transmembrane region" description="Helical" evidence="14">
    <location>
        <begin position="216"/>
        <end position="238"/>
    </location>
</feature>
<evidence type="ECO:0000256" key="1">
    <source>
        <dbReference type="ARBA" id="ARBA00004651"/>
    </source>
</evidence>
<evidence type="ECO:0000256" key="9">
    <source>
        <dbReference type="ARBA" id="ARBA00023136"/>
    </source>
</evidence>
<keyword evidence="15" id="KW-0418">Kinase</keyword>
<feature type="transmembrane region" description="Helical" evidence="14">
    <location>
        <begin position="109"/>
        <end position="131"/>
    </location>
</feature>
<sequence>MDWLQTLVLALIQGLTEFLPVSSSAHLILPAQLLGWQDQGLAFDVAVHLGTLVAVVWYYRRQLTAMVGGAWQGVTQRRVNEDLRLGLLIVWATLPAVVCGLLFKDLIEQYTRSVTVIGITTVLFGALLWFADARGRQRIGLMGIGLGLATIIGVAQALALIPGTSRSGITITAALLVGLKREDAAHFSFLLSIPVILGALVLMSRDLVGLEHAYSLIQLGVACVLSALVAYLTIAFFVRLVSRVGMMPFAVYRLLLGAVLLLWFT</sequence>
<dbReference type="RefSeq" id="WP_008736693.1">
    <property type="nucleotide sequence ID" value="NZ_CP004387.1"/>
</dbReference>
<keyword evidence="14" id="KW-0133">Cell shape</keyword>
<dbReference type="NCBIfam" id="NF001393">
    <property type="entry name" value="PRK00281.2-4"/>
    <property type="match status" value="1"/>
</dbReference>
<keyword evidence="16" id="KW-1185">Reference proteome</keyword>
<gene>
    <name evidence="14" type="primary">uppP</name>
    <name evidence="15" type="ORF">S7S_12240</name>
</gene>
<dbReference type="AlphaFoldDB" id="A0A0B4XQ26"/>
<dbReference type="GO" id="GO:0009252">
    <property type="term" value="P:peptidoglycan biosynthetic process"/>
    <property type="evidence" value="ECO:0007669"/>
    <property type="project" value="UniProtKB-KW"/>
</dbReference>
<dbReference type="GO" id="GO:0008360">
    <property type="term" value="P:regulation of cell shape"/>
    <property type="evidence" value="ECO:0007669"/>
    <property type="project" value="UniProtKB-KW"/>
</dbReference>
<keyword evidence="6 14" id="KW-0812">Transmembrane</keyword>